<gene>
    <name evidence="1" type="ORF">GA0070610_1727</name>
</gene>
<sequence length="98" mass="10227">MERGKRVILACPPTNINDLLAGMGVPEYVPTVDHSLTQCVDCGTDMWIGSNQQAVAGRAPGATLLLCMTCAVVETNRRGMPAAVGHLGGGRGRPRLPG</sequence>
<name>A0A1C5G6E2_MICEH</name>
<keyword evidence="2" id="KW-1185">Reference proteome</keyword>
<dbReference type="Proteomes" id="UP000198251">
    <property type="component" value="Chromosome I"/>
</dbReference>
<dbReference type="AlphaFoldDB" id="A0A1C5G6E2"/>
<reference evidence="1 2" key="1">
    <citation type="submission" date="2016-06" db="EMBL/GenBank/DDBJ databases">
        <authorList>
            <person name="Kjaerup R.B."/>
            <person name="Dalgaard T.S."/>
            <person name="Juul-Madsen H.R."/>
        </authorList>
    </citation>
    <scope>NUCLEOTIDE SEQUENCE [LARGE SCALE GENOMIC DNA]</scope>
    <source>
        <strain evidence="1 2">DSM 43913</strain>
    </source>
</reference>
<protein>
    <submittedName>
        <fullName evidence="1">Uncharacterized protein</fullName>
    </submittedName>
</protein>
<organism evidence="1 2">
    <name type="scientific">Micromonospora echinofusca</name>
    <dbReference type="NCBI Taxonomy" id="47858"/>
    <lineage>
        <taxon>Bacteria</taxon>
        <taxon>Bacillati</taxon>
        <taxon>Actinomycetota</taxon>
        <taxon>Actinomycetes</taxon>
        <taxon>Micromonosporales</taxon>
        <taxon>Micromonosporaceae</taxon>
        <taxon>Micromonospora</taxon>
    </lineage>
</organism>
<evidence type="ECO:0000313" key="1">
    <source>
        <dbReference type="EMBL" id="SCG15493.1"/>
    </source>
</evidence>
<dbReference type="EMBL" id="LT607733">
    <property type="protein sequence ID" value="SCG15493.1"/>
    <property type="molecule type" value="Genomic_DNA"/>
</dbReference>
<evidence type="ECO:0000313" key="2">
    <source>
        <dbReference type="Proteomes" id="UP000198251"/>
    </source>
</evidence>
<proteinExistence type="predicted"/>
<accession>A0A1C5G6E2</accession>